<protein>
    <submittedName>
        <fullName evidence="2">cNMP binding domain-containing protein</fullName>
    </submittedName>
</protein>
<dbReference type="PROSITE" id="PS50042">
    <property type="entry name" value="CNMP_BINDING_3"/>
    <property type="match status" value="1"/>
</dbReference>
<evidence type="ECO:0000313" key="2">
    <source>
        <dbReference type="EMBL" id="KAJ1604286.1"/>
    </source>
</evidence>
<evidence type="ECO:0000259" key="1">
    <source>
        <dbReference type="PROSITE" id="PS50042"/>
    </source>
</evidence>
<comment type="caution">
    <text evidence="2">The sequence shown here is derived from an EMBL/GenBank/DDBJ whole genome shotgun (WGS) entry which is preliminary data.</text>
</comment>
<feature type="non-terminal residue" evidence="2">
    <location>
        <position position="244"/>
    </location>
</feature>
<reference evidence="2" key="1">
    <citation type="submission" date="2022-10" db="EMBL/GenBank/DDBJ databases">
        <title>Adaptive evolution leads to modifications in subtelomeric GC content in a zoonotic Cryptosporidium species.</title>
        <authorList>
            <person name="Li J."/>
            <person name="Feng Y."/>
            <person name="Xiao L."/>
        </authorList>
    </citation>
    <scope>NUCLEOTIDE SEQUENCE</scope>
    <source>
        <strain evidence="2">25894</strain>
    </source>
</reference>
<dbReference type="Gene3D" id="2.60.120.10">
    <property type="entry name" value="Jelly Rolls"/>
    <property type="match status" value="1"/>
</dbReference>
<organism evidence="2 3">
    <name type="scientific">Cryptosporidium canis</name>
    <dbReference type="NCBI Taxonomy" id="195482"/>
    <lineage>
        <taxon>Eukaryota</taxon>
        <taxon>Sar</taxon>
        <taxon>Alveolata</taxon>
        <taxon>Apicomplexa</taxon>
        <taxon>Conoidasida</taxon>
        <taxon>Coccidia</taxon>
        <taxon>Eucoccidiorida</taxon>
        <taxon>Eimeriorina</taxon>
        <taxon>Cryptosporidiidae</taxon>
        <taxon>Cryptosporidium</taxon>
    </lineage>
</organism>
<evidence type="ECO:0000313" key="3">
    <source>
        <dbReference type="Proteomes" id="UP001071777"/>
    </source>
</evidence>
<dbReference type="EMBL" id="JAPCXB010000279">
    <property type="protein sequence ID" value="KAJ1604286.1"/>
    <property type="molecule type" value="Genomic_DNA"/>
</dbReference>
<proteinExistence type="predicted"/>
<dbReference type="InterPro" id="IPR000595">
    <property type="entry name" value="cNMP-bd_dom"/>
</dbReference>
<dbReference type="InterPro" id="IPR018490">
    <property type="entry name" value="cNMP-bd_dom_sf"/>
</dbReference>
<sequence>VSTDTFIVIGGRAGFTRPEATELFIKQIDVLKTKTVSLTTLSKLVSGEITPKEAHEQESGYGLFSMAQDYFGGGGGSVSRLCDSDGVLDYKKLTTKYEDVSCKKGEDVKVLENQESSRILCSLDDLEPLVVLNSNQRIWLVSLLERKQVKKGSKFINQGDPNAPMVILYKGALSVMQTGFFGYDSQLEEIKVDGGKEGIKLFGWNEYYSQKKASEVSLVANSDSTVYLLSRDNMDQIIDMINDR</sequence>
<gene>
    <name evidence="2" type="ORF">OJ252_3759</name>
</gene>
<name>A0ABQ8P195_9CRYT</name>
<accession>A0ABQ8P195</accession>
<dbReference type="CDD" id="cd00038">
    <property type="entry name" value="CAP_ED"/>
    <property type="match status" value="1"/>
</dbReference>
<dbReference type="Proteomes" id="UP001071777">
    <property type="component" value="Unassembled WGS sequence"/>
</dbReference>
<dbReference type="SUPFAM" id="SSF51206">
    <property type="entry name" value="cAMP-binding domain-like"/>
    <property type="match status" value="1"/>
</dbReference>
<keyword evidence="3" id="KW-1185">Reference proteome</keyword>
<feature type="non-terminal residue" evidence="2">
    <location>
        <position position="1"/>
    </location>
</feature>
<dbReference type="InterPro" id="IPR014710">
    <property type="entry name" value="RmlC-like_jellyroll"/>
</dbReference>
<feature type="domain" description="Cyclic nucleotide-binding" evidence="1">
    <location>
        <begin position="128"/>
        <end position="244"/>
    </location>
</feature>